<reference evidence="7" key="1">
    <citation type="submission" date="2021-04" db="EMBL/GenBank/DDBJ databases">
        <title>Draft genome assembly of strain Phenylobacterium sp. 20VBR1 using MiniION and Illumina platforms.</title>
        <authorList>
            <person name="Thomas F.A."/>
            <person name="Krishnan K.P."/>
            <person name="Sinha R.K."/>
        </authorList>
    </citation>
    <scope>NUCLEOTIDE SEQUENCE</scope>
    <source>
        <strain evidence="7">20VBR1</strain>
    </source>
</reference>
<comment type="caution">
    <text evidence="7">The sequence shown here is derived from an EMBL/GenBank/DDBJ whole genome shotgun (WGS) entry which is preliminary data.</text>
</comment>
<keyword evidence="6 7" id="KW-0378">Hydrolase</keyword>
<keyword evidence="6" id="KW-0479">Metal-binding</keyword>
<protein>
    <recommendedName>
        <fullName evidence="5 6">Phosphoglycolate phosphatase</fullName>
        <shortName evidence="6">PGP</shortName>
        <shortName evidence="6">PGPase</shortName>
        <ecNumber evidence="5 6">3.1.3.18</ecNumber>
    </recommendedName>
</protein>
<organism evidence="7 8">
    <name type="scientific">Phenylobacterium glaciei</name>
    <dbReference type="NCBI Taxonomy" id="2803784"/>
    <lineage>
        <taxon>Bacteria</taxon>
        <taxon>Pseudomonadati</taxon>
        <taxon>Pseudomonadota</taxon>
        <taxon>Alphaproteobacteria</taxon>
        <taxon>Caulobacterales</taxon>
        <taxon>Caulobacteraceae</taxon>
        <taxon>Phenylobacterium</taxon>
    </lineage>
</organism>
<name>A0A941HW32_9CAUL</name>
<dbReference type="InterPro" id="IPR050155">
    <property type="entry name" value="HAD-like_hydrolase_sf"/>
</dbReference>
<comment type="pathway">
    <text evidence="3 6">Organic acid metabolism; glycolate biosynthesis; glycolate from 2-phosphoglycolate: step 1/1.</text>
</comment>
<dbReference type="EC" id="3.1.3.18" evidence="5 6"/>
<evidence type="ECO:0000256" key="3">
    <source>
        <dbReference type="ARBA" id="ARBA00004818"/>
    </source>
</evidence>
<dbReference type="InterPro" id="IPR036412">
    <property type="entry name" value="HAD-like_sf"/>
</dbReference>
<comment type="catalytic activity">
    <reaction evidence="1 6">
        <text>2-phosphoglycolate + H2O = glycolate + phosphate</text>
        <dbReference type="Rhea" id="RHEA:14369"/>
        <dbReference type="ChEBI" id="CHEBI:15377"/>
        <dbReference type="ChEBI" id="CHEBI:29805"/>
        <dbReference type="ChEBI" id="CHEBI:43474"/>
        <dbReference type="ChEBI" id="CHEBI:58033"/>
        <dbReference type="EC" id="3.1.3.18"/>
    </reaction>
</comment>
<dbReference type="Gene3D" id="3.40.50.1000">
    <property type="entry name" value="HAD superfamily/HAD-like"/>
    <property type="match status" value="1"/>
</dbReference>
<sequence length="261" mass="26999">MGQGPGIGEDIAISRRLAETASAFDGACAVPDLTPLAGATIAFDLDGTLVDSAHDLIGALNVLLEQEGIAALPLAEARPFIGHGAKWLLERGFTAQGHPVPGDQMPALFDRFIAHYSEHSADLTRPFPGVVDCLTELKAAGAKLSVCTNKLTSLSVPILERLDLAKFFDSVVGGDMPPAPKPDARHLAMAVAAAGGQIERAVMVGDAATDAGAARAAGVPLVLVSFGYTETPVAELGADILIDHFDELTEACLRLLTACPA</sequence>
<feature type="binding site" evidence="6">
    <location>
        <position position="46"/>
    </location>
    <ligand>
        <name>Mg(2+)</name>
        <dbReference type="ChEBI" id="CHEBI:18420"/>
    </ligand>
</feature>
<comment type="function">
    <text evidence="6">Specifically catalyzes the dephosphorylation of 2-phosphoglycolate. Is involved in the dissimilation of the intracellular 2-phosphoglycolate formed during the DNA repair of 3'-phosphoglycolate ends, a major class of DNA lesions induced by oxidative stress.</text>
</comment>
<gene>
    <name evidence="7" type="primary">gph</name>
    <name evidence="7" type="ORF">JKL49_08220</name>
</gene>
<dbReference type="PANTHER" id="PTHR43434">
    <property type="entry name" value="PHOSPHOGLYCOLATE PHOSPHATASE"/>
    <property type="match status" value="1"/>
</dbReference>
<keyword evidence="8" id="KW-1185">Reference proteome</keyword>
<dbReference type="GO" id="GO:0005975">
    <property type="term" value="P:carbohydrate metabolic process"/>
    <property type="evidence" value="ECO:0007669"/>
    <property type="project" value="InterPro"/>
</dbReference>
<dbReference type="GO" id="GO:0005829">
    <property type="term" value="C:cytosol"/>
    <property type="evidence" value="ECO:0007669"/>
    <property type="project" value="TreeGrafter"/>
</dbReference>
<evidence type="ECO:0000256" key="2">
    <source>
        <dbReference type="ARBA" id="ARBA00001946"/>
    </source>
</evidence>
<comment type="similarity">
    <text evidence="4 6">Belongs to the HAD-like hydrolase superfamily. CbbY/CbbZ/Gph/YieH family.</text>
</comment>
<evidence type="ECO:0000256" key="4">
    <source>
        <dbReference type="ARBA" id="ARBA00006171"/>
    </source>
</evidence>
<dbReference type="PANTHER" id="PTHR43434:SF1">
    <property type="entry name" value="PHOSPHOGLYCOLATE PHOSPHATASE"/>
    <property type="match status" value="1"/>
</dbReference>
<proteinExistence type="inferred from homology"/>
<dbReference type="NCBIfam" id="TIGR01449">
    <property type="entry name" value="PGP_bact"/>
    <property type="match status" value="1"/>
</dbReference>
<feature type="binding site" evidence="6">
    <location>
        <position position="44"/>
    </location>
    <ligand>
        <name>Mg(2+)</name>
        <dbReference type="ChEBI" id="CHEBI:18420"/>
    </ligand>
</feature>
<evidence type="ECO:0000313" key="8">
    <source>
        <dbReference type="Proteomes" id="UP000622580"/>
    </source>
</evidence>
<evidence type="ECO:0000313" key="7">
    <source>
        <dbReference type="EMBL" id="MBR7619368.1"/>
    </source>
</evidence>
<evidence type="ECO:0000256" key="5">
    <source>
        <dbReference type="ARBA" id="ARBA00013078"/>
    </source>
</evidence>
<comment type="cofactor">
    <cofactor evidence="2 6">
        <name>Mg(2+)</name>
        <dbReference type="ChEBI" id="CHEBI:18420"/>
    </cofactor>
</comment>
<dbReference type="EMBL" id="JAGSGD010000001">
    <property type="protein sequence ID" value="MBR7619368.1"/>
    <property type="molecule type" value="Genomic_DNA"/>
</dbReference>
<dbReference type="SFLD" id="SFLDS00003">
    <property type="entry name" value="Haloacid_Dehalogenase"/>
    <property type="match status" value="1"/>
</dbReference>
<dbReference type="InterPro" id="IPR023198">
    <property type="entry name" value="PGP-like_dom2"/>
</dbReference>
<evidence type="ECO:0000256" key="1">
    <source>
        <dbReference type="ARBA" id="ARBA00000830"/>
    </source>
</evidence>
<dbReference type="Gene3D" id="1.10.150.240">
    <property type="entry name" value="Putative phosphatase, domain 2"/>
    <property type="match status" value="1"/>
</dbReference>
<dbReference type="HAMAP" id="MF_00495">
    <property type="entry name" value="GPH_hydrolase_bact"/>
    <property type="match status" value="1"/>
</dbReference>
<feature type="active site" description="Nucleophile" evidence="6">
    <location>
        <position position="44"/>
    </location>
</feature>
<dbReference type="GO" id="GO:0046295">
    <property type="term" value="P:glycolate biosynthetic process"/>
    <property type="evidence" value="ECO:0007669"/>
    <property type="project" value="UniProtKB-UniRule"/>
</dbReference>
<dbReference type="InterPro" id="IPR037512">
    <property type="entry name" value="PGPase_prok"/>
</dbReference>
<dbReference type="GO" id="GO:0006281">
    <property type="term" value="P:DNA repair"/>
    <property type="evidence" value="ECO:0007669"/>
    <property type="project" value="TreeGrafter"/>
</dbReference>
<dbReference type="InterPro" id="IPR023214">
    <property type="entry name" value="HAD_sf"/>
</dbReference>
<dbReference type="InterPro" id="IPR041492">
    <property type="entry name" value="HAD_2"/>
</dbReference>
<dbReference type="Pfam" id="PF13419">
    <property type="entry name" value="HAD_2"/>
    <property type="match status" value="1"/>
</dbReference>
<keyword evidence="6" id="KW-0119">Carbohydrate metabolism</keyword>
<feature type="binding site" evidence="6">
    <location>
        <position position="206"/>
    </location>
    <ligand>
        <name>Mg(2+)</name>
        <dbReference type="ChEBI" id="CHEBI:18420"/>
    </ligand>
</feature>
<keyword evidence="6" id="KW-0460">Magnesium</keyword>
<dbReference type="SFLD" id="SFLDG01129">
    <property type="entry name" value="C1.5:_HAD__Beta-PGM__Phosphata"/>
    <property type="match status" value="1"/>
</dbReference>
<dbReference type="GO" id="GO:0046872">
    <property type="term" value="F:metal ion binding"/>
    <property type="evidence" value="ECO:0007669"/>
    <property type="project" value="UniProtKB-KW"/>
</dbReference>
<dbReference type="Proteomes" id="UP000622580">
    <property type="component" value="Unassembled WGS sequence"/>
</dbReference>
<dbReference type="AlphaFoldDB" id="A0A941HW32"/>
<evidence type="ECO:0000256" key="6">
    <source>
        <dbReference type="HAMAP-Rule" id="MF_00495"/>
    </source>
</evidence>
<dbReference type="GO" id="GO:0008967">
    <property type="term" value="F:phosphoglycolate phosphatase activity"/>
    <property type="evidence" value="ECO:0007669"/>
    <property type="project" value="UniProtKB-UniRule"/>
</dbReference>
<dbReference type="SUPFAM" id="SSF56784">
    <property type="entry name" value="HAD-like"/>
    <property type="match status" value="1"/>
</dbReference>
<accession>A0A941HW32</accession>